<feature type="domain" description="BHLH" evidence="8">
    <location>
        <begin position="24"/>
        <end position="81"/>
    </location>
</feature>
<dbReference type="PANTHER" id="PTHR10985">
    <property type="entry name" value="BASIC HELIX-LOOP-HELIX TRANSCRIPTION FACTOR, HES-RELATED"/>
    <property type="match status" value="1"/>
</dbReference>
<dbReference type="FunFam" id="4.10.280.10:FF:000009">
    <property type="entry name" value="Transcription factor HES-1"/>
    <property type="match status" value="1"/>
</dbReference>
<reference evidence="9 10" key="1">
    <citation type="submission" date="2021-06" db="EMBL/GenBank/DDBJ databases">
        <title>Chromosome-level genome assembly of the red-tail catfish (Hemibagrus wyckioides).</title>
        <authorList>
            <person name="Shao F."/>
        </authorList>
    </citation>
    <scope>NUCLEOTIDE SEQUENCE [LARGE SCALE GENOMIC DNA]</scope>
    <source>
        <strain evidence="9">EC202008001</strain>
        <tissue evidence="9">Blood</tissue>
    </source>
</reference>
<dbReference type="InterPro" id="IPR050370">
    <property type="entry name" value="HES_HEY"/>
</dbReference>
<keyword evidence="3" id="KW-0805">Transcription regulation</keyword>
<dbReference type="SUPFAM" id="SSF47459">
    <property type="entry name" value="HLH, helix-loop-helix DNA-binding domain"/>
    <property type="match status" value="1"/>
</dbReference>
<dbReference type="EMBL" id="JAHKSW010000005">
    <property type="protein sequence ID" value="KAG7332194.1"/>
    <property type="molecule type" value="Genomic_DNA"/>
</dbReference>
<evidence type="ECO:0000256" key="4">
    <source>
        <dbReference type="ARBA" id="ARBA00023125"/>
    </source>
</evidence>
<keyword evidence="2" id="KW-0678">Repressor</keyword>
<keyword evidence="5" id="KW-0804">Transcription</keyword>
<dbReference type="SMART" id="SM00353">
    <property type="entry name" value="HLH"/>
    <property type="match status" value="1"/>
</dbReference>
<dbReference type="InterPro" id="IPR036638">
    <property type="entry name" value="HLH_DNA-bd_sf"/>
</dbReference>
<name>A0A9D3SUB3_9TELE</name>
<evidence type="ECO:0000256" key="2">
    <source>
        <dbReference type="ARBA" id="ARBA00022491"/>
    </source>
</evidence>
<dbReference type="Pfam" id="PF00010">
    <property type="entry name" value="HLH"/>
    <property type="match status" value="1"/>
</dbReference>
<evidence type="ECO:0000256" key="6">
    <source>
        <dbReference type="ARBA" id="ARBA00023242"/>
    </source>
</evidence>
<gene>
    <name evidence="9" type="ORF">KOW79_004028</name>
</gene>
<protein>
    <recommendedName>
        <fullName evidence="8">BHLH domain-containing protein</fullName>
    </recommendedName>
</protein>
<dbReference type="AlphaFoldDB" id="A0A9D3SUB3"/>
<proteinExistence type="predicted"/>
<comment type="subcellular location">
    <subcellularLocation>
        <location evidence="1">Nucleus</location>
    </subcellularLocation>
</comment>
<evidence type="ECO:0000256" key="5">
    <source>
        <dbReference type="ARBA" id="ARBA00023163"/>
    </source>
</evidence>
<evidence type="ECO:0000259" key="8">
    <source>
        <dbReference type="PROSITE" id="PS50888"/>
    </source>
</evidence>
<organism evidence="9 10">
    <name type="scientific">Hemibagrus wyckioides</name>
    <dbReference type="NCBI Taxonomy" id="337641"/>
    <lineage>
        <taxon>Eukaryota</taxon>
        <taxon>Metazoa</taxon>
        <taxon>Chordata</taxon>
        <taxon>Craniata</taxon>
        <taxon>Vertebrata</taxon>
        <taxon>Euteleostomi</taxon>
        <taxon>Actinopterygii</taxon>
        <taxon>Neopterygii</taxon>
        <taxon>Teleostei</taxon>
        <taxon>Ostariophysi</taxon>
        <taxon>Siluriformes</taxon>
        <taxon>Bagridae</taxon>
        <taxon>Hemibagrus</taxon>
    </lineage>
</organism>
<evidence type="ECO:0000256" key="7">
    <source>
        <dbReference type="SAM" id="MobiDB-lite"/>
    </source>
</evidence>
<evidence type="ECO:0000313" key="10">
    <source>
        <dbReference type="Proteomes" id="UP000824219"/>
    </source>
</evidence>
<dbReference type="GO" id="GO:0003677">
    <property type="term" value="F:DNA binding"/>
    <property type="evidence" value="ECO:0007669"/>
    <property type="project" value="UniProtKB-KW"/>
</dbReference>
<comment type="caution">
    <text evidence="9">The sequence shown here is derived from an EMBL/GenBank/DDBJ whole genome shotgun (WGS) entry which is preliminary data.</text>
</comment>
<dbReference type="Proteomes" id="UP000824219">
    <property type="component" value="Linkage Group LG05"/>
</dbReference>
<dbReference type="PROSITE" id="PS50888">
    <property type="entry name" value="BHLH"/>
    <property type="match status" value="1"/>
</dbReference>
<dbReference type="GO" id="GO:0046983">
    <property type="term" value="F:protein dimerization activity"/>
    <property type="evidence" value="ECO:0007669"/>
    <property type="project" value="InterPro"/>
</dbReference>
<dbReference type="OrthoDB" id="6085656at2759"/>
<keyword evidence="4" id="KW-0238">DNA-binding</keyword>
<feature type="region of interest" description="Disordered" evidence="7">
    <location>
        <begin position="131"/>
        <end position="193"/>
    </location>
</feature>
<feature type="compositionally biased region" description="Low complexity" evidence="7">
    <location>
        <begin position="131"/>
        <end position="150"/>
    </location>
</feature>
<dbReference type="Gene3D" id="4.10.280.10">
    <property type="entry name" value="Helix-loop-helix DNA-binding domain"/>
    <property type="match status" value="1"/>
</dbReference>
<evidence type="ECO:0000313" key="9">
    <source>
        <dbReference type="EMBL" id="KAG7332194.1"/>
    </source>
</evidence>
<sequence>MTPALSFPPRGASTVAMRKEASELRKTLKPLMEKRRRARINDCLNQLKNLIVPLMGKDNCRYSKLEKADILELTVKFLADVPKTPTNDATESYREGYEACLQRVSALLPRTSLDRQTCARVHDFVQQSLRSSSPSCRTCSARTSTTAPSPVQHERLQSQKWIDITRREKRASVTPERSQDAPQAAAQPMWRPW</sequence>
<dbReference type="GO" id="GO:0005634">
    <property type="term" value="C:nucleus"/>
    <property type="evidence" value="ECO:0007669"/>
    <property type="project" value="UniProtKB-SubCell"/>
</dbReference>
<keyword evidence="6" id="KW-0539">Nucleus</keyword>
<evidence type="ECO:0000256" key="3">
    <source>
        <dbReference type="ARBA" id="ARBA00023015"/>
    </source>
</evidence>
<keyword evidence="10" id="KW-1185">Reference proteome</keyword>
<accession>A0A9D3SUB3</accession>
<dbReference type="InterPro" id="IPR011598">
    <property type="entry name" value="bHLH_dom"/>
</dbReference>
<evidence type="ECO:0000256" key="1">
    <source>
        <dbReference type="ARBA" id="ARBA00004123"/>
    </source>
</evidence>